<dbReference type="OrthoDB" id="9814826at2"/>
<dbReference type="PANTHER" id="PTHR30157">
    <property type="entry name" value="FERRIC REDUCTASE, NADPH-DEPENDENT"/>
    <property type="match status" value="1"/>
</dbReference>
<protein>
    <submittedName>
        <fullName evidence="3">Phage tail protein</fullName>
    </submittedName>
</protein>
<dbReference type="GO" id="GO:0016491">
    <property type="term" value="F:oxidoreductase activity"/>
    <property type="evidence" value="ECO:0007669"/>
    <property type="project" value="InterPro"/>
</dbReference>
<evidence type="ECO:0000313" key="4">
    <source>
        <dbReference type="Proteomes" id="UP000248925"/>
    </source>
</evidence>
<organism evidence="3 4">
    <name type="scientific">Rhizobium tubonense</name>
    <dbReference type="NCBI Taxonomy" id="484088"/>
    <lineage>
        <taxon>Bacteria</taxon>
        <taxon>Pseudomonadati</taxon>
        <taxon>Pseudomonadota</taxon>
        <taxon>Alphaproteobacteria</taxon>
        <taxon>Hyphomicrobiales</taxon>
        <taxon>Rhizobiaceae</taxon>
        <taxon>Rhizobium/Agrobacterium group</taxon>
        <taxon>Rhizobium</taxon>
    </lineage>
</organism>
<dbReference type="Gene3D" id="2.40.30.10">
    <property type="entry name" value="Translation factors"/>
    <property type="match status" value="1"/>
</dbReference>
<dbReference type="InterPro" id="IPR007037">
    <property type="entry name" value="SIP_rossman_dom"/>
</dbReference>
<sequence>MTAATTFTASGIAVHAKVERILGQLCAHLGEHLTVTKTDWGARLETVIGSVDLTVSSPRLKIEIACPTASMLFTIRSMVAEHLFLFAADEPLDLSWADGPQPSRIPDLREISVVGARNITPHMRRVTVASHDVAHFSDGGLHVRLLIPPKGRMPIWPQTGIDGRIHWPRGEDALVVRAYTIRNIDLALGQMDIDFVVHDGEDVPGASWALGARPGDRAGLIGPGGGGVPESRNLVLAGDETALPAIARIAAAMPADARLQILLEVENAEEVQPLFTAAKHEITWFHRMGRPSGTTGTLERAIREIVARSDPSTYIWAACEQSEARAIRNFMRTEIQYDRTRFSVAAYWQR</sequence>
<feature type="domain" description="FAD-binding FR-type" evidence="2">
    <location>
        <begin position="106"/>
        <end position="230"/>
    </location>
</feature>
<dbReference type="AlphaFoldDB" id="A0A2W4F2T8"/>
<dbReference type="SUPFAM" id="SSF63380">
    <property type="entry name" value="Riboflavin synthase domain-like"/>
    <property type="match status" value="1"/>
</dbReference>
<dbReference type="Proteomes" id="UP000248925">
    <property type="component" value="Unassembled WGS sequence"/>
</dbReference>
<dbReference type="InterPro" id="IPR014543">
    <property type="entry name" value="UCP028291"/>
</dbReference>
<comment type="similarity">
    <text evidence="1">Belongs to the SIP oxidoreductase family.</text>
</comment>
<dbReference type="RefSeq" id="WP_111158898.1">
    <property type="nucleotide sequence ID" value="NZ_PCDP01000003.1"/>
</dbReference>
<reference evidence="3 4" key="1">
    <citation type="journal article" date="2018" name="Sci. Rep.">
        <title>Rhizobium tumorigenes sp. nov., a novel plant tumorigenic bacterium isolated from cane gall tumors on thornless blackberry.</title>
        <authorList>
            <person name="Kuzmanovi N."/>
            <person name="Smalla K."/>
            <person name="Gronow S."/>
            <person name="PuBawska J."/>
        </authorList>
    </citation>
    <scope>NUCLEOTIDE SEQUENCE [LARGE SCALE GENOMIC DNA]</scope>
    <source>
        <strain evidence="3 4">CCBAU 85046</strain>
    </source>
</reference>
<dbReference type="InterPro" id="IPR039261">
    <property type="entry name" value="FNR_nucleotide-bd"/>
</dbReference>
<dbReference type="PROSITE" id="PS51384">
    <property type="entry name" value="FAD_FR"/>
    <property type="match status" value="1"/>
</dbReference>
<dbReference type="PANTHER" id="PTHR30157:SF0">
    <property type="entry name" value="NADPH-DEPENDENT FERRIC-CHELATE REDUCTASE"/>
    <property type="match status" value="1"/>
</dbReference>
<evidence type="ECO:0000256" key="1">
    <source>
        <dbReference type="ARBA" id="ARBA00035644"/>
    </source>
</evidence>
<dbReference type="Pfam" id="PF08021">
    <property type="entry name" value="FAD_binding_9"/>
    <property type="match status" value="1"/>
</dbReference>
<proteinExistence type="inferred from homology"/>
<evidence type="ECO:0000259" key="2">
    <source>
        <dbReference type="PROSITE" id="PS51384"/>
    </source>
</evidence>
<name>A0A2W4F2T8_9HYPH</name>
<gene>
    <name evidence="3" type="ORF">CPY51_04780</name>
</gene>
<comment type="caution">
    <text evidence="3">The sequence shown here is derived from an EMBL/GenBank/DDBJ whole genome shotgun (WGS) entry which is preliminary data.</text>
</comment>
<keyword evidence="4" id="KW-1185">Reference proteome</keyword>
<dbReference type="Pfam" id="PF09981">
    <property type="entry name" value="DUF2218"/>
    <property type="match status" value="1"/>
</dbReference>
<dbReference type="InterPro" id="IPR017927">
    <property type="entry name" value="FAD-bd_FR_type"/>
</dbReference>
<dbReference type="CDD" id="cd06193">
    <property type="entry name" value="siderophore_interacting"/>
    <property type="match status" value="1"/>
</dbReference>
<dbReference type="Pfam" id="PF04954">
    <property type="entry name" value="SIP"/>
    <property type="match status" value="1"/>
</dbReference>
<dbReference type="InterPro" id="IPR017938">
    <property type="entry name" value="Riboflavin_synthase-like_b-brl"/>
</dbReference>
<evidence type="ECO:0000313" key="3">
    <source>
        <dbReference type="EMBL" id="PZM16293.1"/>
    </source>
</evidence>
<dbReference type="EMBL" id="PCDP01000003">
    <property type="protein sequence ID" value="PZM16293.1"/>
    <property type="molecule type" value="Genomic_DNA"/>
</dbReference>
<dbReference type="Gene3D" id="3.40.50.80">
    <property type="entry name" value="Nucleotide-binding domain of ferredoxin-NADP reductase (FNR) module"/>
    <property type="match status" value="1"/>
</dbReference>
<dbReference type="InterPro" id="IPR013113">
    <property type="entry name" value="SIP_FAD-bd"/>
</dbReference>
<dbReference type="InterPro" id="IPR039374">
    <property type="entry name" value="SIP_fam"/>
</dbReference>
<accession>A0A2W4F2T8</accession>
<dbReference type="Gene3D" id="3.30.310.50">
    <property type="entry name" value="Alpha-D-phosphohexomutase, C-terminal domain"/>
    <property type="match status" value="1"/>
</dbReference>